<comment type="caution">
    <text evidence="2">The sequence shown here is derived from an EMBL/GenBank/DDBJ whole genome shotgun (WGS) entry which is preliminary data.</text>
</comment>
<proteinExistence type="predicted"/>
<gene>
    <name evidence="2" type="ORF">LSH36_1143g00042</name>
</gene>
<feature type="domain" description="NIDO" evidence="1">
    <location>
        <begin position="126"/>
        <end position="214"/>
    </location>
</feature>
<dbReference type="Proteomes" id="UP001208570">
    <property type="component" value="Unassembled WGS sequence"/>
</dbReference>
<keyword evidence="3" id="KW-1185">Reference proteome</keyword>
<dbReference type="InterPro" id="IPR003886">
    <property type="entry name" value="NIDO_dom"/>
</dbReference>
<reference evidence="2" key="1">
    <citation type="journal article" date="2023" name="Mol. Biol. Evol.">
        <title>Third-Generation Sequencing Reveals the Adaptive Role of the Epigenome in Three Deep-Sea Polychaetes.</title>
        <authorList>
            <person name="Perez M."/>
            <person name="Aroh O."/>
            <person name="Sun Y."/>
            <person name="Lan Y."/>
            <person name="Juniper S.K."/>
            <person name="Young C.R."/>
            <person name="Angers B."/>
            <person name="Qian P.Y."/>
        </authorList>
    </citation>
    <scope>NUCLEOTIDE SEQUENCE</scope>
    <source>
        <strain evidence="2">P08H-3</strain>
    </source>
</reference>
<accession>A0AAD9IVP6</accession>
<organism evidence="2 3">
    <name type="scientific">Paralvinella palmiformis</name>
    <dbReference type="NCBI Taxonomy" id="53620"/>
    <lineage>
        <taxon>Eukaryota</taxon>
        <taxon>Metazoa</taxon>
        <taxon>Spiralia</taxon>
        <taxon>Lophotrochozoa</taxon>
        <taxon>Annelida</taxon>
        <taxon>Polychaeta</taxon>
        <taxon>Sedentaria</taxon>
        <taxon>Canalipalpata</taxon>
        <taxon>Terebellida</taxon>
        <taxon>Terebelliformia</taxon>
        <taxon>Alvinellidae</taxon>
        <taxon>Paralvinella</taxon>
    </lineage>
</organism>
<dbReference type="EMBL" id="JAODUP010001142">
    <property type="protein sequence ID" value="KAK2141193.1"/>
    <property type="molecule type" value="Genomic_DNA"/>
</dbReference>
<protein>
    <recommendedName>
        <fullName evidence="1">NIDO domain-containing protein</fullName>
    </recommendedName>
</protein>
<evidence type="ECO:0000259" key="1">
    <source>
        <dbReference type="Pfam" id="PF06119"/>
    </source>
</evidence>
<dbReference type="Pfam" id="PF06119">
    <property type="entry name" value="NIDO"/>
    <property type="match status" value="1"/>
</dbReference>
<sequence length="495" mass="56447">MILVKNVDREVQDYSIMPEYCVALCTIEVEMEKGRVSGIFPLISHLGTVYMRISDVTDYYNYAGHLQGLIALAVLSVSASQCAVYPLFAHGEMFGDMVIEDGDTENVLVELNQTFRFYGKSYHAVRVYVKGFLSFGKGTDDFSQPLLTKDEPLISIFFSDVNLNIDDIGKVLYRKVNLEEERQLIETIQRNTADYGVSMNPELVFIVTWKDVSSKMYPKSMQIANGYGLQEHSHNPKWFKYPSIFSYKDSSVPGRALQRVDEETIKPGSITVVRCTSCRIDLKKGEVRTFDDNKDVHIILSNRKYLMSKGYRADADKWRDPCKYMWKVITDDNGHISSASFSVGLHPANKKKYKRNFVFRRISVSSVEGRGHNRKPMSLSLPYTEAISKDGEENITVLVEKSPFGWKVSSRVCQYMFIYNPLDTYNQIRLILSLQYKHSTLGLCQNNNGNRADEHNTCTKSLTPDNPFMVIRTCSCPKRNKACLKALNVFDASDE</sequence>
<evidence type="ECO:0000313" key="3">
    <source>
        <dbReference type="Proteomes" id="UP001208570"/>
    </source>
</evidence>
<dbReference type="GO" id="GO:0007160">
    <property type="term" value="P:cell-matrix adhesion"/>
    <property type="evidence" value="ECO:0007669"/>
    <property type="project" value="InterPro"/>
</dbReference>
<dbReference type="AlphaFoldDB" id="A0AAD9IVP6"/>
<evidence type="ECO:0000313" key="2">
    <source>
        <dbReference type="EMBL" id="KAK2141193.1"/>
    </source>
</evidence>
<name>A0AAD9IVP6_9ANNE</name>